<protein>
    <submittedName>
        <fullName evidence="4">Glycosyltransferase</fullName>
    </submittedName>
</protein>
<dbReference type="InterPro" id="IPR001296">
    <property type="entry name" value="Glyco_trans_1"/>
</dbReference>
<dbReference type="GO" id="GO:0016757">
    <property type="term" value="F:glycosyltransferase activity"/>
    <property type="evidence" value="ECO:0007669"/>
    <property type="project" value="InterPro"/>
</dbReference>
<dbReference type="Pfam" id="PF13414">
    <property type="entry name" value="TPR_11"/>
    <property type="match status" value="1"/>
</dbReference>
<gene>
    <name evidence="4" type="ORF">GWI72_08795</name>
</gene>
<name>A0A7X5J8B2_9HYPH</name>
<dbReference type="InterPro" id="IPR019734">
    <property type="entry name" value="TPR_rpt"/>
</dbReference>
<organism evidence="4 5">
    <name type="scientific">Pannonibacter tanglangensis</name>
    <dbReference type="NCBI Taxonomy" id="2750084"/>
    <lineage>
        <taxon>Bacteria</taxon>
        <taxon>Pseudomonadati</taxon>
        <taxon>Pseudomonadota</taxon>
        <taxon>Alphaproteobacteria</taxon>
        <taxon>Hyphomicrobiales</taxon>
        <taxon>Stappiaceae</taxon>
        <taxon>Pannonibacter</taxon>
    </lineage>
</organism>
<dbReference type="RefSeq" id="WP_161708399.1">
    <property type="nucleotide sequence ID" value="NZ_JAABLQ010000001.1"/>
</dbReference>
<accession>A0A7X5J8B2</accession>
<dbReference type="AlphaFoldDB" id="A0A7X5J8B2"/>
<sequence>MDPFRRLLGRGAAKKAGQVLREADEARDAGNWSAAADLYAAFLEMKPEADGIWIQRGNMLKESGRHADAMAAYRKAIALNPDSADAFLMLGHLHKVMGDLEGCEAAYRQAFILNSEDRTAFRELRALGASLDADTFAAAAAKLAGRGEQVLMDLSDIFKFLKDHATVSGIQRVQLHLSESIIRAGGDTFRLSYLDEVTRAYYTIPSQTVLDLAAALRRQPVDHGELRGIIARAEQGAEVYVPRAGDVVFVAGAFWMLPDTANIYQALKNAGVRIAVYIYDIIPITHPEFCAPELVARFSRCLFHFIRMADVIFTISEFSAVDLVRYCKERGIPLAPVRPVKLAHQLDSGESSASRASPAVRGLLERPFVLFVSTIEARKNHNYLFQIWLKLLERHPRDTVPELVFVGRPGWRVKDLMGSFASRNHLDGKLHILSNVSDADLSLLYRAARFSAFPSFVEGWGLPIGESLAFGTPCISSSTSSMPEVGGDLVDYVDPHNVTGGLALVEELIYTPGALEARRQRIARDFRAVTWPQVGDEMRARFGEVLRREAPYDEPDRGADDTVARLAPGSRILFEESALEPRIERMRELAEADFIFDDKWLWDEHQVKWLSGSRARLGLRMLDTASGQATSAQVAPGSVIPVQLDLRLKAPAAAGNTLVFRSGGAEVGRLEARAGDWLVVCGAVVGEDGIVRLDLEIEGLMPRDDRLRPILVGVTALGISAPVAAQPFLAMEQRIRLVRPKPDR</sequence>
<dbReference type="EMBL" id="JAABLQ010000001">
    <property type="protein sequence ID" value="NBN78362.1"/>
    <property type="molecule type" value="Genomic_DNA"/>
</dbReference>
<dbReference type="InterPro" id="IPR011990">
    <property type="entry name" value="TPR-like_helical_dom_sf"/>
</dbReference>
<feature type="repeat" description="TPR" evidence="2">
    <location>
        <begin position="50"/>
        <end position="83"/>
    </location>
</feature>
<dbReference type="CDD" id="cd03809">
    <property type="entry name" value="GT4_MtfB-like"/>
    <property type="match status" value="1"/>
</dbReference>
<dbReference type="Pfam" id="PF00534">
    <property type="entry name" value="Glycos_transf_1"/>
    <property type="match status" value="1"/>
</dbReference>
<evidence type="ECO:0000256" key="1">
    <source>
        <dbReference type="ARBA" id="ARBA00022679"/>
    </source>
</evidence>
<keyword evidence="5" id="KW-1185">Reference proteome</keyword>
<comment type="caution">
    <text evidence="4">The sequence shown here is derived from an EMBL/GenBank/DDBJ whole genome shotgun (WGS) entry which is preliminary data.</text>
</comment>
<feature type="domain" description="Glycosyl transferase family 1" evidence="3">
    <location>
        <begin position="365"/>
        <end position="500"/>
    </location>
</feature>
<dbReference type="Gene3D" id="1.25.40.10">
    <property type="entry name" value="Tetratricopeptide repeat domain"/>
    <property type="match status" value="1"/>
</dbReference>
<evidence type="ECO:0000256" key="2">
    <source>
        <dbReference type="PROSITE-ProRule" id="PRU00339"/>
    </source>
</evidence>
<keyword evidence="1" id="KW-0808">Transferase</keyword>
<dbReference type="Proteomes" id="UP000586722">
    <property type="component" value="Unassembled WGS sequence"/>
</dbReference>
<keyword evidence="2" id="KW-0802">TPR repeat</keyword>
<dbReference type="PANTHER" id="PTHR46401">
    <property type="entry name" value="GLYCOSYLTRANSFERASE WBBK-RELATED"/>
    <property type="match status" value="1"/>
</dbReference>
<proteinExistence type="predicted"/>
<evidence type="ECO:0000259" key="3">
    <source>
        <dbReference type="Pfam" id="PF00534"/>
    </source>
</evidence>
<evidence type="ECO:0000313" key="5">
    <source>
        <dbReference type="Proteomes" id="UP000586722"/>
    </source>
</evidence>
<reference evidence="5" key="1">
    <citation type="submission" date="2020-01" db="EMBL/GenBank/DDBJ databases">
        <authorList>
            <person name="Fang Y."/>
            <person name="Sun R."/>
            <person name="Nie L."/>
            <person name="He J."/>
            <person name="Hao L."/>
            <person name="Wang L."/>
            <person name="Su S."/>
            <person name="Lv E."/>
            <person name="Zhang Z."/>
            <person name="Xie R."/>
            <person name="Liu H."/>
        </authorList>
    </citation>
    <scope>NUCLEOTIDE SEQUENCE [LARGE SCALE GENOMIC DNA]</scope>
    <source>
        <strain evidence="5">XCT-53</strain>
    </source>
</reference>
<evidence type="ECO:0000313" key="4">
    <source>
        <dbReference type="EMBL" id="NBN78362.1"/>
    </source>
</evidence>
<dbReference type="SMART" id="SM00028">
    <property type="entry name" value="TPR"/>
    <property type="match status" value="2"/>
</dbReference>
<dbReference type="PROSITE" id="PS50005">
    <property type="entry name" value="TPR"/>
    <property type="match status" value="1"/>
</dbReference>
<dbReference type="SUPFAM" id="SSF48452">
    <property type="entry name" value="TPR-like"/>
    <property type="match status" value="1"/>
</dbReference>
<dbReference type="SUPFAM" id="SSF53756">
    <property type="entry name" value="UDP-Glycosyltransferase/glycogen phosphorylase"/>
    <property type="match status" value="1"/>
</dbReference>
<dbReference type="Gene3D" id="3.40.50.2000">
    <property type="entry name" value="Glycogen Phosphorylase B"/>
    <property type="match status" value="1"/>
</dbReference>
<dbReference type="PANTHER" id="PTHR46401:SF2">
    <property type="entry name" value="GLYCOSYLTRANSFERASE WBBK-RELATED"/>
    <property type="match status" value="1"/>
</dbReference>